<dbReference type="NCBIfam" id="TIGR04131">
    <property type="entry name" value="Bac_Flav_CTERM"/>
    <property type="match status" value="1"/>
</dbReference>
<dbReference type="SMART" id="SM00089">
    <property type="entry name" value="PKD"/>
    <property type="match status" value="16"/>
</dbReference>
<feature type="domain" description="PKD" evidence="7">
    <location>
        <begin position="2375"/>
        <end position="2431"/>
    </location>
</feature>
<gene>
    <name evidence="8" type="ORF">GD597_17000</name>
</gene>
<dbReference type="InterPro" id="IPR026341">
    <property type="entry name" value="T9SS_type_B"/>
</dbReference>
<evidence type="ECO:0000256" key="6">
    <source>
        <dbReference type="SAM" id="Phobius"/>
    </source>
</evidence>
<dbReference type="SUPFAM" id="SSF49299">
    <property type="entry name" value="PKD domain"/>
    <property type="match status" value="13"/>
</dbReference>
<dbReference type="InterPro" id="IPR000601">
    <property type="entry name" value="PKD_dom"/>
</dbReference>
<dbReference type="GO" id="GO:0005886">
    <property type="term" value="C:plasma membrane"/>
    <property type="evidence" value="ECO:0007669"/>
    <property type="project" value="TreeGrafter"/>
</dbReference>
<evidence type="ECO:0000256" key="4">
    <source>
        <dbReference type="ARBA" id="ARBA00022989"/>
    </source>
</evidence>
<feature type="domain" description="PKD" evidence="7">
    <location>
        <begin position="751"/>
        <end position="801"/>
    </location>
</feature>
<dbReference type="InterPro" id="IPR044023">
    <property type="entry name" value="Ig_7"/>
</dbReference>
<accession>A0A8J8FGF5</accession>
<dbReference type="PANTHER" id="PTHR46730:SF4">
    <property type="entry name" value="POLYCYSTIC KIDNEY DISEASE PROTEIN 1-LIKE 1"/>
    <property type="match status" value="1"/>
</dbReference>
<feature type="domain" description="PKD" evidence="7">
    <location>
        <begin position="2206"/>
        <end position="2257"/>
    </location>
</feature>
<evidence type="ECO:0000313" key="9">
    <source>
        <dbReference type="Proteomes" id="UP000598971"/>
    </source>
</evidence>
<evidence type="ECO:0000256" key="5">
    <source>
        <dbReference type="ARBA" id="ARBA00023136"/>
    </source>
</evidence>
<evidence type="ECO:0000259" key="7">
    <source>
        <dbReference type="PROSITE" id="PS50093"/>
    </source>
</evidence>
<evidence type="ECO:0000256" key="1">
    <source>
        <dbReference type="ARBA" id="ARBA00004141"/>
    </source>
</evidence>
<dbReference type="InterPro" id="IPR013783">
    <property type="entry name" value="Ig-like_fold"/>
</dbReference>
<evidence type="ECO:0000256" key="3">
    <source>
        <dbReference type="ARBA" id="ARBA00022737"/>
    </source>
</evidence>
<protein>
    <submittedName>
        <fullName evidence="8">PKD domain-containing protein</fullName>
    </submittedName>
</protein>
<dbReference type="EMBL" id="WHPF01000013">
    <property type="protein sequence ID" value="NNV57175.1"/>
    <property type="molecule type" value="Genomic_DNA"/>
</dbReference>
<evidence type="ECO:0000313" key="8">
    <source>
        <dbReference type="EMBL" id="NNV57175.1"/>
    </source>
</evidence>
<feature type="domain" description="PKD" evidence="7">
    <location>
        <begin position="212"/>
        <end position="265"/>
    </location>
</feature>
<dbReference type="Pfam" id="PF13585">
    <property type="entry name" value="CHU_C"/>
    <property type="match status" value="1"/>
</dbReference>
<dbReference type="Pfam" id="PF00801">
    <property type="entry name" value="PKD"/>
    <property type="match status" value="3"/>
</dbReference>
<feature type="transmembrane region" description="Helical" evidence="6">
    <location>
        <begin position="20"/>
        <end position="42"/>
    </location>
</feature>
<dbReference type="GO" id="GO:0005261">
    <property type="term" value="F:monoatomic cation channel activity"/>
    <property type="evidence" value="ECO:0007669"/>
    <property type="project" value="TreeGrafter"/>
</dbReference>
<dbReference type="InterPro" id="IPR022409">
    <property type="entry name" value="PKD/Chitinase_dom"/>
</dbReference>
<feature type="domain" description="PKD" evidence="7">
    <location>
        <begin position="2429"/>
        <end position="2508"/>
    </location>
</feature>
<dbReference type="PROSITE" id="PS50093">
    <property type="entry name" value="PKD"/>
    <property type="match status" value="9"/>
</dbReference>
<name>A0A8J8FGF5_9BACT</name>
<dbReference type="InterPro" id="IPR035986">
    <property type="entry name" value="PKD_dom_sf"/>
</dbReference>
<keyword evidence="5 6" id="KW-0472">Membrane</keyword>
<organism evidence="8 9">
    <name type="scientific">Limnovirga soli</name>
    <dbReference type="NCBI Taxonomy" id="2656915"/>
    <lineage>
        <taxon>Bacteria</taxon>
        <taxon>Pseudomonadati</taxon>
        <taxon>Bacteroidota</taxon>
        <taxon>Chitinophagia</taxon>
        <taxon>Chitinophagales</taxon>
        <taxon>Chitinophagaceae</taxon>
        <taxon>Limnovirga</taxon>
    </lineage>
</organism>
<dbReference type="Gene3D" id="2.60.40.10">
    <property type="entry name" value="Immunoglobulins"/>
    <property type="match status" value="19"/>
</dbReference>
<feature type="domain" description="PKD" evidence="7">
    <location>
        <begin position="2288"/>
        <end position="2316"/>
    </location>
</feature>
<dbReference type="PANTHER" id="PTHR46730">
    <property type="entry name" value="POLYCYSTIN-1"/>
    <property type="match status" value="1"/>
</dbReference>
<keyword evidence="4 6" id="KW-1133">Transmembrane helix</keyword>
<sequence length="2842" mass="297107">MNTITGNTNRQHPGFFTKPFLTFLRISFLLLCMAFSSLTVFAGQKDTIGYSGATTFCEGGSVKLTATNADAASVCQWIKDGTNINGATKFEYTATTSGKYTVIVTKPNNLGPYDTVTVTVNAKPKITLTSATGTDNQLVCFSAALTNITYSITGATSNSINGLPPGVTSNFSGGVLTISGTPTTTGSFSFEITASDKCTQKQTGIIDIKPLPVAGFNFTTTGLCSNTPINFTSTSSGDNLSYIWNFGDNNATSNSASSANPTHEFIGTNGNGTQNFTVSLTVTTSFGCADSVQRTINTKQIPSTKLGGPSPTTYNGLLYFRQCTGAATATLNFTNQSTTVASNTSYTIKWGDNSPDFSSPGFNAPLTHTYNSGTYPLQFIVSGNNGCTDTTTYYVFVGSNPAVGLGIPENTLICTGTSLTFPISVPASNSPEVVYKIVINDGTDSVIYSHPPPTSITHEFNASSCGTNSTSFNNSFFVRMQASNACLTSESVVSPIYVSEKPKATFAISPNDTTCVNTVTTITNTSGAINYVNNNECASGSFIWSISPATGWTLANGTIIGNDFGLEDPSLWQNGTNFLSVIFTQTGTYTIKLKTGNPNCGMDSLVKTICVNPTPVASFLLDKTEGCLPLTVRTTNTSNSPICGDNTYEWSVTYANTNGCSPAVAKYSFVEGTDLHSVNPVFLFENPGVYTISLVAKSSGGNCVSQVFSKQVTVKAKPNVSLVNIPASICQGGSVNPLANVNNCYSAVTPTYSWTFNGGIPATSTSSNPGTVIFNSAGTYTITLVVENECGKTEVSQDIIIKPSPDAIVPDNQSFCVGASAGPFTFSSSFPGTSFSWTNNNTSIGLAASGSGNIFAFTTTNGGSTPATGNISVIPVLNGCTGPSATFNITVNPKPLAPGVVSPLNYCQGDGTVTALTATAASGNTLLWYTSATGGTGSPTAPTPVTTITGNTKYYVSQINTASGCEGPRALIEVNVYAVPVIDGTAGSPATCGSTSGSITLTGLNASTSYQISYTRNSTPVNTNATSDPDGKIIIGNLGAGIYDAIFVTLNGCSSNKLGPFSLSDPNPPTTPFAGSNSPVCSGGTLTLNASTSTLGAITYNWTGPAGYISTSQNPTRNNTLLAMAGSYSVTATVNGCTSAPATTIVVINETPATPVLGGNTPICSGNDIQLNVSNIYTGLVTYAWTGPAAFNSTEKNPLISKATTANSGTYSLNVTAAIGNCVSAAGSTNVLVNATPVIDNAKVTNPNSCASATGSIELSGLAVGLTFTVHYSFNGAPISVNLVSNSDGIISISNLKSGVYDGIYIVSNSCSSNTMGPYALVDPNPPPLPVITNNGPLCSGADLQLNASNTPPGATYNWSGPDGFISTAANPVYNNVPVTAAGTYFLQVILNGCTSASAATTVVVNATPAMPVISSNAPVCSTNTLTLSANTSFSGALSYSWTGPNGFTSDIQNPTIPNVTVGASGTYFVTATATSGSCPSLAGTALITINPTPVITGFSFINPVNCGTASGKILLNGLSSNATYQVYFTANGVPQSNSITTDNNGILTINNIGAGIYSNIYVQQAGCTSNIVGPITLSDPNPPATPLASSNSAICAGATLNLNAVSSTTGNIIYAWTGPDNFVSNIQNPLIPNTTANNNGTYYVSATLNNCTSLQDSVQVVINPLAATPIVISPVHYCINTTASLLTAEVLPGNTLSWYTTANGGVGSSSAPLPTTNSVGTTNYYVSQSTGFGCEGARAEIAVIVHPDATAAYNFIQDSSCAAFIISSSNIQPVIFNDRNSDYLWYANDAGIGSGINFPGFTITNGGDAVIIKMVAISKYGCLADSISHQFVTPETPATAFTADQSSGCGPLIINFNNTTPFASRFNYLWNFGNGITSTQINPGSVSFASSPFFVDTTYTVTLAGYTDCDTVLDTRYITVKSKPKSLFTPVQSKGCSPFTAVFNNTSLGNNKTFIWNFGDGNSLTTNSDSLVHHTYYTNIQDTFYAKLITINECGSDTTQYAIVVSPNAIKLDFAVNGNETTGCNPHTVRFINNTSGATSFRWDFGDGNVLSTNKNIDTITHLYQKAGIYQVLLIASNGCSDTSTTETIQVFNKPIVAFSSLPAQVCLGDTIQFNNLSDTVTSVLWKFDDGNTSSLLNPIHNYSKAGIYNVTLTGIRQYGIGNSCTDSVSQQVTVVSSLPGAFSLSDSIGNCVPFAVTFSNLSIPSVNTTWDFGNGAKDTGDVVIYNFTETGLYNIQMNAISSGGCRYTANKTINIRGPKGTWKYDHDFICNNTPVRFEATVQDTDSLRWHFGDGSTLVTKENIVYHTYLRSGAYLPSVELLLGNTGTCAVLLNGADTIKADNISAGYTINSQMECGFTTVQFTDTSRVFYGATAWQWKFGDGITSNQQNPQHNYTNTNIWPVQLIITSASGCSDTVNRSLNIAVKTKPVANIIANATACTTLPVTYIANVTSKDSVNLYSWQFSNGLALDGKTINPSFGATGDYTATLITGTVNGCYDTTSKTITINQSPVVTASNDALICSGQQIQLTASGAATYQWSPLNNNLSCTTCGNPIASPITSVMYIVAGTNSVGCTALDSVFITVAQPIQVAVSGNDSICIGQSTRLFASGAANYTWSPNTGVDDINSPSPLFSPTITTAYMVIGADKDKCFSDTAYITLGIGKYPTIDLGADKTLATGTILPLASTVTEGPITNWAWKPQQDLSCSNCALPLATVRKDICYNVTATNAYGCSATDTICIKVFCESGQLFIPNAFTPDGDGRNDILMVRGKGIKTVKSFRVFNRWGQVVFERNNFPPNDKTFGWNGLINGNPASPDVYVYTCEVVCENDVPYTYKGNVAILK</sequence>
<dbReference type="CDD" id="cd00146">
    <property type="entry name" value="PKD"/>
    <property type="match status" value="4"/>
</dbReference>
<comment type="caution">
    <text evidence="8">The sequence shown here is derived from an EMBL/GenBank/DDBJ whole genome shotgun (WGS) entry which is preliminary data.</text>
</comment>
<dbReference type="Pfam" id="PF18911">
    <property type="entry name" value="PKD_4"/>
    <property type="match status" value="4"/>
</dbReference>
<keyword evidence="3" id="KW-0677">Repeat</keyword>
<evidence type="ECO:0000256" key="2">
    <source>
        <dbReference type="ARBA" id="ARBA00022692"/>
    </source>
</evidence>
<comment type="subcellular location">
    <subcellularLocation>
        <location evidence="1">Membrane</location>
        <topology evidence="1">Multi-pass membrane protein</topology>
    </subcellularLocation>
</comment>
<dbReference type="Pfam" id="PF19081">
    <property type="entry name" value="Ig_7"/>
    <property type="match status" value="3"/>
</dbReference>
<reference evidence="8" key="1">
    <citation type="submission" date="2019-10" db="EMBL/GenBank/DDBJ databases">
        <title>Draft genome sequence of Panacibacter sp. KCS-6.</title>
        <authorList>
            <person name="Yim K.J."/>
        </authorList>
    </citation>
    <scope>NUCLEOTIDE SEQUENCE</scope>
    <source>
        <strain evidence="8">KCS-6</strain>
    </source>
</reference>
<keyword evidence="9" id="KW-1185">Reference proteome</keyword>
<feature type="domain" description="PKD" evidence="7">
    <location>
        <begin position="2034"/>
        <end position="2092"/>
    </location>
</feature>
<feature type="domain" description="PKD" evidence="7">
    <location>
        <begin position="1925"/>
        <end position="1977"/>
    </location>
</feature>
<feature type="domain" description="PKD" evidence="7">
    <location>
        <begin position="2127"/>
        <end position="2179"/>
    </location>
</feature>
<proteinExistence type="predicted"/>
<dbReference type="GO" id="GO:0006816">
    <property type="term" value="P:calcium ion transport"/>
    <property type="evidence" value="ECO:0007669"/>
    <property type="project" value="TreeGrafter"/>
</dbReference>
<keyword evidence="2 6" id="KW-0812">Transmembrane</keyword>
<dbReference type="Proteomes" id="UP000598971">
    <property type="component" value="Unassembled WGS sequence"/>
</dbReference>